<feature type="region of interest" description="Disordered" evidence="2">
    <location>
        <begin position="277"/>
        <end position="303"/>
    </location>
</feature>
<feature type="compositionally biased region" description="Pro residues" evidence="2">
    <location>
        <begin position="277"/>
        <end position="291"/>
    </location>
</feature>
<keyword evidence="4" id="KW-1185">Reference proteome</keyword>
<dbReference type="GO" id="GO:0007264">
    <property type="term" value="P:small GTPase-mediated signal transduction"/>
    <property type="evidence" value="ECO:0007669"/>
    <property type="project" value="InterPro"/>
</dbReference>
<dbReference type="Proteomes" id="UP000813824">
    <property type="component" value="Unassembled WGS sequence"/>
</dbReference>
<comment type="caution">
    <text evidence="3">The sequence shown here is derived from an EMBL/GenBank/DDBJ whole genome shotgun (WGS) entry which is preliminary data.</text>
</comment>
<name>A0A8K0UWE6_9AGAR</name>
<dbReference type="GO" id="GO:0016192">
    <property type="term" value="P:vesicle-mediated transport"/>
    <property type="evidence" value="ECO:0007669"/>
    <property type="project" value="TreeGrafter"/>
</dbReference>
<dbReference type="Gene3D" id="3.30.519.10">
    <property type="entry name" value="Guanine Nucleotide Dissociation Inhibitor, domain 2"/>
    <property type="match status" value="1"/>
</dbReference>
<dbReference type="Gene3D" id="1.10.405.10">
    <property type="entry name" value="Guanine Nucleotide Dissociation Inhibitor, domain 1"/>
    <property type="match status" value="1"/>
</dbReference>
<dbReference type="PANTHER" id="PTHR11787:SF4">
    <property type="entry name" value="CHM, RAB ESCORT PROTEIN 1"/>
    <property type="match status" value="1"/>
</dbReference>
<dbReference type="AlphaFoldDB" id="A0A8K0UWE6"/>
<evidence type="ECO:0000256" key="1">
    <source>
        <dbReference type="ARBA" id="ARBA00005593"/>
    </source>
</evidence>
<dbReference type="EMBL" id="JAEVFJ010000003">
    <property type="protein sequence ID" value="KAH8106336.1"/>
    <property type="molecule type" value="Genomic_DNA"/>
</dbReference>
<protein>
    <submittedName>
        <fullName evidence="3">FAD/NAD(P)-binding domain-containing protein</fullName>
    </submittedName>
</protein>
<proteinExistence type="inferred from homology"/>
<dbReference type="InterPro" id="IPR036188">
    <property type="entry name" value="FAD/NAD-bd_sf"/>
</dbReference>
<dbReference type="PRINTS" id="PR00891">
    <property type="entry name" value="RABGDIREP"/>
</dbReference>
<organism evidence="3 4">
    <name type="scientific">Cristinia sonorae</name>
    <dbReference type="NCBI Taxonomy" id="1940300"/>
    <lineage>
        <taxon>Eukaryota</taxon>
        <taxon>Fungi</taxon>
        <taxon>Dikarya</taxon>
        <taxon>Basidiomycota</taxon>
        <taxon>Agaricomycotina</taxon>
        <taxon>Agaricomycetes</taxon>
        <taxon>Agaricomycetidae</taxon>
        <taxon>Agaricales</taxon>
        <taxon>Pleurotineae</taxon>
        <taxon>Stephanosporaceae</taxon>
        <taxon>Cristinia</taxon>
    </lineage>
</organism>
<reference evidence="3" key="1">
    <citation type="journal article" date="2021" name="New Phytol.">
        <title>Evolutionary innovations through gain and loss of genes in the ectomycorrhizal Boletales.</title>
        <authorList>
            <person name="Wu G."/>
            <person name="Miyauchi S."/>
            <person name="Morin E."/>
            <person name="Kuo A."/>
            <person name="Drula E."/>
            <person name="Varga T."/>
            <person name="Kohler A."/>
            <person name="Feng B."/>
            <person name="Cao Y."/>
            <person name="Lipzen A."/>
            <person name="Daum C."/>
            <person name="Hundley H."/>
            <person name="Pangilinan J."/>
            <person name="Johnson J."/>
            <person name="Barry K."/>
            <person name="LaButti K."/>
            <person name="Ng V."/>
            <person name="Ahrendt S."/>
            <person name="Min B."/>
            <person name="Choi I.G."/>
            <person name="Park H."/>
            <person name="Plett J.M."/>
            <person name="Magnuson J."/>
            <person name="Spatafora J.W."/>
            <person name="Nagy L.G."/>
            <person name="Henrissat B."/>
            <person name="Grigoriev I.V."/>
            <person name="Yang Z.L."/>
            <person name="Xu J."/>
            <person name="Martin F.M."/>
        </authorList>
    </citation>
    <scope>NUCLEOTIDE SEQUENCE</scope>
    <source>
        <strain evidence="3">KKN 215</strain>
    </source>
</reference>
<dbReference type="Pfam" id="PF00996">
    <property type="entry name" value="GDI"/>
    <property type="match status" value="1"/>
</dbReference>
<gene>
    <name evidence="3" type="ORF">BXZ70DRAFT_886093</name>
</gene>
<sequence>MDVDVIILGTDLRNSILAAALSKAGFTVAHIDNNAYYGGDDASLSIDELRQWTSERRQTAHISTYLLAQHARFTSISSSISSQSQSRQFSISLSPTIIPSAGPLVDSLIASGASRYGGFKLLERVALYSKPGFVKTVPGAKEDVFKSTELSLLDKRRLMRFLMFSISEFEGKGEVAGKEEMPFLTFLRDTFSLNQALANAVAYALAFCSTGSDPTLPALQRIRRYLRSAGRYGASPFFVGHYGGAGEIAQGFCRISAVHGGIYILAKAIASIAVSPPPSHSQPSAVHPPPSTSDQKVAATASTSSRRPITVALQGFPEELTCDVLISTNDYLDANLGSQNTRIANDTANASRSLARCIAVIDRPVVFRNDNSAAPAAPSANSGEGLVEEPQGDDVYSQVDTALLIFPPGSVEGGSTTSAVNVLISGEQSLATPKDHWVLHLSMALITEPLQSAEEIMRPYLNATLSLASPRSEPEREATISEPLSVQPLHTVFYIEHPEPSPSSSPEGTGSHLVYSPPPNSTMMPELADSAVANAEKMFWKITKVLQEIKQKRRGVEEGGAETVIESFWPPISDTSVVDQDW</sequence>
<accession>A0A8K0UWE6</accession>
<dbReference type="InterPro" id="IPR018203">
    <property type="entry name" value="GDP_dissociation_inhibitor"/>
</dbReference>
<evidence type="ECO:0000313" key="4">
    <source>
        <dbReference type="Proteomes" id="UP000813824"/>
    </source>
</evidence>
<feature type="compositionally biased region" description="Polar residues" evidence="2">
    <location>
        <begin position="292"/>
        <end position="303"/>
    </location>
</feature>
<dbReference type="Gene3D" id="3.50.50.60">
    <property type="entry name" value="FAD/NAD(P)-binding domain"/>
    <property type="match status" value="1"/>
</dbReference>
<dbReference type="PANTHER" id="PTHR11787">
    <property type="entry name" value="RAB GDP-DISSOCIATION INHIBITOR"/>
    <property type="match status" value="1"/>
</dbReference>
<comment type="similarity">
    <text evidence="1">Belongs to the Rab GDI family.</text>
</comment>
<dbReference type="SUPFAM" id="SSF51905">
    <property type="entry name" value="FAD/NAD(P)-binding domain"/>
    <property type="match status" value="1"/>
</dbReference>
<dbReference type="GO" id="GO:0005829">
    <property type="term" value="C:cytosol"/>
    <property type="evidence" value="ECO:0007669"/>
    <property type="project" value="TreeGrafter"/>
</dbReference>
<dbReference type="GO" id="GO:0005968">
    <property type="term" value="C:Rab-protein geranylgeranyltransferase complex"/>
    <property type="evidence" value="ECO:0007669"/>
    <property type="project" value="TreeGrafter"/>
</dbReference>
<evidence type="ECO:0000256" key="2">
    <source>
        <dbReference type="SAM" id="MobiDB-lite"/>
    </source>
</evidence>
<dbReference type="GO" id="GO:0005092">
    <property type="term" value="F:GDP-dissociation inhibitor activity"/>
    <property type="evidence" value="ECO:0007669"/>
    <property type="project" value="InterPro"/>
</dbReference>
<dbReference type="GO" id="GO:0005634">
    <property type="term" value="C:nucleus"/>
    <property type="evidence" value="ECO:0007669"/>
    <property type="project" value="TreeGrafter"/>
</dbReference>
<dbReference type="OrthoDB" id="9446342at2759"/>
<evidence type="ECO:0000313" key="3">
    <source>
        <dbReference type="EMBL" id="KAH8106336.1"/>
    </source>
</evidence>